<dbReference type="Proteomes" id="UP000253919">
    <property type="component" value="Unassembled WGS sequence"/>
</dbReference>
<dbReference type="PANTHER" id="PTHR33794:SF1">
    <property type="entry name" value="BACILLOLYSIN"/>
    <property type="match status" value="1"/>
</dbReference>
<keyword evidence="7" id="KW-0964">Secreted</keyword>
<evidence type="ECO:0000256" key="4">
    <source>
        <dbReference type="ARBA" id="ARBA00022801"/>
    </source>
</evidence>
<reference evidence="10 11" key="1">
    <citation type="submission" date="2018-04" db="EMBL/GenBank/DDBJ databases">
        <title>Adhaeribacter sp. HMF7616 genome sequencing and assembly.</title>
        <authorList>
            <person name="Kang H."/>
            <person name="Kang J."/>
            <person name="Cha I."/>
            <person name="Kim H."/>
            <person name="Joh K."/>
        </authorList>
    </citation>
    <scope>NUCLEOTIDE SEQUENCE [LARGE SCALE GENOMIC DNA]</scope>
    <source>
        <strain evidence="10 11">HMF7616</strain>
    </source>
</reference>
<name>A0A369QHM6_9BACT</name>
<dbReference type="EC" id="3.4.24.-" evidence="7"/>
<dbReference type="InterPro" id="IPR023612">
    <property type="entry name" value="Peptidase_M4"/>
</dbReference>
<evidence type="ECO:0000256" key="5">
    <source>
        <dbReference type="ARBA" id="ARBA00022833"/>
    </source>
</evidence>
<dbReference type="GO" id="GO:0046872">
    <property type="term" value="F:metal ion binding"/>
    <property type="evidence" value="ECO:0007669"/>
    <property type="project" value="UniProtKB-UniRule"/>
</dbReference>
<comment type="subcellular location">
    <subcellularLocation>
        <location evidence="7">Secreted</location>
    </subcellularLocation>
</comment>
<evidence type="ECO:0000256" key="6">
    <source>
        <dbReference type="ARBA" id="ARBA00023049"/>
    </source>
</evidence>
<evidence type="ECO:0000256" key="1">
    <source>
        <dbReference type="ARBA" id="ARBA00009388"/>
    </source>
</evidence>
<dbReference type="InterPro" id="IPR001570">
    <property type="entry name" value="Peptidase_M4_C_domain"/>
</dbReference>
<feature type="domain" description="Peptidase M4" evidence="8">
    <location>
        <begin position="5"/>
        <end position="137"/>
    </location>
</feature>
<accession>A0A369QHM6</accession>
<comment type="similarity">
    <text evidence="1 7">Belongs to the peptidase M4 family.</text>
</comment>
<proteinExistence type="inferred from homology"/>
<evidence type="ECO:0000313" key="11">
    <source>
        <dbReference type="Proteomes" id="UP000253919"/>
    </source>
</evidence>
<dbReference type="GO" id="GO:0006508">
    <property type="term" value="P:proteolysis"/>
    <property type="evidence" value="ECO:0007669"/>
    <property type="project" value="UniProtKB-KW"/>
</dbReference>
<dbReference type="InterPro" id="IPR027268">
    <property type="entry name" value="Peptidase_M4/M1_CTD_sf"/>
</dbReference>
<keyword evidence="4 7" id="KW-0378">Hydrolase</keyword>
<keyword evidence="3" id="KW-0479">Metal-binding</keyword>
<dbReference type="Pfam" id="PF01447">
    <property type="entry name" value="Peptidase_M4"/>
    <property type="match status" value="1"/>
</dbReference>
<dbReference type="GO" id="GO:0004222">
    <property type="term" value="F:metalloendopeptidase activity"/>
    <property type="evidence" value="ECO:0007669"/>
    <property type="project" value="UniProtKB-UniRule"/>
</dbReference>
<evidence type="ECO:0000313" key="10">
    <source>
        <dbReference type="EMBL" id="RDC63932.1"/>
    </source>
</evidence>
<evidence type="ECO:0000259" key="9">
    <source>
        <dbReference type="Pfam" id="PF02868"/>
    </source>
</evidence>
<dbReference type="Gene3D" id="1.10.390.10">
    <property type="entry name" value="Neutral Protease Domain 2"/>
    <property type="match status" value="1"/>
</dbReference>
<dbReference type="PRINTS" id="PR00730">
    <property type="entry name" value="THERMOLYSIN"/>
</dbReference>
<dbReference type="Gene3D" id="3.10.170.10">
    <property type="match status" value="1"/>
</dbReference>
<evidence type="ECO:0000256" key="7">
    <source>
        <dbReference type="RuleBase" id="RU366073"/>
    </source>
</evidence>
<evidence type="ECO:0000259" key="8">
    <source>
        <dbReference type="Pfam" id="PF01447"/>
    </source>
</evidence>
<dbReference type="Pfam" id="PF02868">
    <property type="entry name" value="Peptidase_M4_C"/>
    <property type="match status" value="1"/>
</dbReference>
<organism evidence="10 11">
    <name type="scientific">Adhaeribacter pallidiroseus</name>
    <dbReference type="NCBI Taxonomy" id="2072847"/>
    <lineage>
        <taxon>Bacteria</taxon>
        <taxon>Pseudomonadati</taxon>
        <taxon>Bacteroidota</taxon>
        <taxon>Cytophagia</taxon>
        <taxon>Cytophagales</taxon>
        <taxon>Hymenobacteraceae</taxon>
        <taxon>Adhaeribacter</taxon>
    </lineage>
</organism>
<dbReference type="GO" id="GO:0005576">
    <property type="term" value="C:extracellular region"/>
    <property type="evidence" value="ECO:0007669"/>
    <property type="project" value="UniProtKB-SubCell"/>
</dbReference>
<feature type="domain" description="Peptidase M4 C-terminal" evidence="9">
    <location>
        <begin position="141"/>
        <end position="200"/>
    </location>
</feature>
<dbReference type="EMBL" id="QASA01000001">
    <property type="protein sequence ID" value="RDC63932.1"/>
    <property type="molecule type" value="Genomic_DNA"/>
</dbReference>
<sequence length="203" mass="22480">MRQTGRGQGIQVLNARGITTVGNLGSASDFTDIDNNWNNVNTNLDQFATDAYWGQEKTYDYYRNRFNRNSINNQGYLLRGYVHANLVSMYGIPNNVNAFWDTDKMLYGDGGTQNNVQVRPLTAVDIVGHEITHGLTQFTAALGNSGEAGVLNESFSDIFGTAIENYAKGYNFNWTVGENTGLIFRSLSNPNAYSHPDTYGGTF</sequence>
<dbReference type="OrthoDB" id="291295at2"/>
<comment type="function">
    <text evidence="7">Extracellular zinc metalloprotease.</text>
</comment>
<keyword evidence="2 7" id="KW-0645">Protease</keyword>
<dbReference type="AlphaFoldDB" id="A0A369QHM6"/>
<dbReference type="PANTHER" id="PTHR33794">
    <property type="entry name" value="BACILLOLYSIN"/>
    <property type="match status" value="1"/>
</dbReference>
<protein>
    <recommendedName>
        <fullName evidence="7">Neutral metalloproteinase</fullName>
        <ecNumber evidence="7">3.4.24.-</ecNumber>
    </recommendedName>
</protein>
<comment type="caution">
    <text evidence="10">The sequence shown here is derived from an EMBL/GenBank/DDBJ whole genome shotgun (WGS) entry which is preliminary data.</text>
</comment>
<evidence type="ECO:0000256" key="3">
    <source>
        <dbReference type="ARBA" id="ARBA00022723"/>
    </source>
</evidence>
<dbReference type="SUPFAM" id="SSF55486">
    <property type="entry name" value="Metalloproteases ('zincins'), catalytic domain"/>
    <property type="match status" value="1"/>
</dbReference>
<keyword evidence="5 7" id="KW-0862">Zinc</keyword>
<keyword evidence="6 7" id="KW-0482">Metalloprotease</keyword>
<evidence type="ECO:0000256" key="2">
    <source>
        <dbReference type="ARBA" id="ARBA00022670"/>
    </source>
</evidence>
<comment type="cofactor">
    <cofactor evidence="7">
        <name>Zn(2+)</name>
        <dbReference type="ChEBI" id="CHEBI:29105"/>
    </cofactor>
</comment>
<dbReference type="InterPro" id="IPR013856">
    <property type="entry name" value="Peptidase_M4_domain"/>
</dbReference>
<keyword evidence="11" id="KW-1185">Reference proteome</keyword>
<gene>
    <name evidence="10" type="ORF">AHMF7616_02541</name>
</gene>
<dbReference type="InterPro" id="IPR050728">
    <property type="entry name" value="Zinc_Metalloprotease_M4"/>
</dbReference>